<reference evidence="2 3" key="1">
    <citation type="submission" date="2022-10" db="EMBL/GenBank/DDBJ databases">
        <title>Defluviimonas sp. nov., isolated from ocean surface water.</title>
        <authorList>
            <person name="He W."/>
            <person name="Wang L."/>
            <person name="Zhang D.-F."/>
        </authorList>
    </citation>
    <scope>NUCLEOTIDE SEQUENCE [LARGE SCALE GENOMIC DNA]</scope>
    <source>
        <strain evidence="2 3">WL0075</strain>
    </source>
</reference>
<proteinExistence type="predicted"/>
<name>A0ABT2Z5H2_9RHOB</name>
<sequence>MKRPLQSIRDDYEDPEDGPAGLFDPHPATEDDLWFLPGDAVDEDPDLLPPGPRRDARRLFDPAEWQAAQDRLSGPLADLAVTFGALDERLRSGPEGWRHRLALLEVADLGWWTGERLGIERLALWVGLRVGAVGEDAQALTRAGWAVRRLSAGPGPDGGGWEAGLAAFLGRGDPGAEAPPDSIADLTEIMGGVGGLHPVTQAAVLFHAWRMLAGEGPGRAFDIEAAAMAARCGAGMARGGAGRGGALFLPLALTGPTALRATGSVAERLSRWILGATQATLAALLHLDRIRNWQDRAEAATCDLSGRTPARLIAALAAWPMLSAPMAEDLTGASRAAVQRNLDTLAARGLIREVTGQGRYRVWAAAV</sequence>
<evidence type="ECO:0000256" key="1">
    <source>
        <dbReference type="SAM" id="MobiDB-lite"/>
    </source>
</evidence>
<dbReference type="EMBL" id="JAOWLA010000018">
    <property type="protein sequence ID" value="MCV2866385.1"/>
    <property type="molecule type" value="Genomic_DNA"/>
</dbReference>
<evidence type="ECO:0008006" key="4">
    <source>
        <dbReference type="Google" id="ProtNLM"/>
    </source>
</evidence>
<gene>
    <name evidence="2" type="ORF">OE647_16840</name>
</gene>
<accession>A0ABT2Z5H2</accession>
<keyword evidence="3" id="KW-1185">Reference proteome</keyword>
<dbReference type="RefSeq" id="WP_263722919.1">
    <property type="nucleotide sequence ID" value="NZ_JAOWLA010000018.1"/>
</dbReference>
<protein>
    <recommendedName>
        <fullName evidence="4">HTH DNA binding domain-containing protein</fullName>
    </recommendedName>
</protein>
<evidence type="ECO:0000313" key="3">
    <source>
        <dbReference type="Proteomes" id="UP001652503"/>
    </source>
</evidence>
<dbReference type="Proteomes" id="UP001652503">
    <property type="component" value="Unassembled WGS sequence"/>
</dbReference>
<organism evidence="2 3">
    <name type="scientific">Albidovulum sediminicola</name>
    <dbReference type="NCBI Taxonomy" id="2984331"/>
    <lineage>
        <taxon>Bacteria</taxon>
        <taxon>Pseudomonadati</taxon>
        <taxon>Pseudomonadota</taxon>
        <taxon>Alphaproteobacteria</taxon>
        <taxon>Rhodobacterales</taxon>
        <taxon>Paracoccaceae</taxon>
        <taxon>Albidovulum</taxon>
    </lineage>
</organism>
<evidence type="ECO:0000313" key="2">
    <source>
        <dbReference type="EMBL" id="MCV2866385.1"/>
    </source>
</evidence>
<feature type="region of interest" description="Disordered" evidence="1">
    <location>
        <begin position="1"/>
        <end position="29"/>
    </location>
</feature>
<comment type="caution">
    <text evidence="2">The sequence shown here is derived from an EMBL/GenBank/DDBJ whole genome shotgun (WGS) entry which is preliminary data.</text>
</comment>